<keyword evidence="3" id="KW-1185">Reference proteome</keyword>
<dbReference type="SUPFAM" id="SSF46565">
    <property type="entry name" value="Chaperone J-domain"/>
    <property type="match status" value="1"/>
</dbReference>
<accession>A0A812SCG0</accession>
<proteinExistence type="predicted"/>
<feature type="non-terminal residue" evidence="2">
    <location>
        <position position="1"/>
    </location>
</feature>
<evidence type="ECO:0008006" key="4">
    <source>
        <dbReference type="Google" id="ProtNLM"/>
    </source>
</evidence>
<protein>
    <recommendedName>
        <fullName evidence="4">J domain-containing protein</fullName>
    </recommendedName>
</protein>
<dbReference type="OrthoDB" id="430272at2759"/>
<comment type="caution">
    <text evidence="2">The sequence shown here is derived from an EMBL/GenBank/DDBJ whole genome shotgun (WGS) entry which is preliminary data.</text>
</comment>
<feature type="region of interest" description="Disordered" evidence="1">
    <location>
        <begin position="1"/>
        <end position="38"/>
    </location>
</feature>
<dbReference type="AlphaFoldDB" id="A0A812SCG0"/>
<dbReference type="Gene3D" id="1.10.287.110">
    <property type="entry name" value="DnaJ domain"/>
    <property type="match status" value="1"/>
</dbReference>
<sequence length="118" mass="13371">KKKWSLAPGQQRTRIAGPKPKAVPGPQRPGPPGQATAAKASIELPKGVEWPKADKARRVAETVFTDMRKSQKKPLSHRRRAYMAACLSWHPDKNLKHQEVATEVFQFLQAVKDWYFEV</sequence>
<dbReference type="InterPro" id="IPR036869">
    <property type="entry name" value="J_dom_sf"/>
</dbReference>
<feature type="compositionally biased region" description="Pro residues" evidence="1">
    <location>
        <begin position="21"/>
        <end position="32"/>
    </location>
</feature>
<evidence type="ECO:0000256" key="1">
    <source>
        <dbReference type="SAM" id="MobiDB-lite"/>
    </source>
</evidence>
<dbReference type="Proteomes" id="UP000601435">
    <property type="component" value="Unassembled WGS sequence"/>
</dbReference>
<reference evidence="2" key="1">
    <citation type="submission" date="2021-02" db="EMBL/GenBank/DDBJ databases">
        <authorList>
            <person name="Dougan E. K."/>
            <person name="Rhodes N."/>
            <person name="Thang M."/>
            <person name="Chan C."/>
        </authorList>
    </citation>
    <scope>NUCLEOTIDE SEQUENCE</scope>
</reference>
<name>A0A812SCG0_9DINO</name>
<organism evidence="2 3">
    <name type="scientific">Symbiodinium necroappetens</name>
    <dbReference type="NCBI Taxonomy" id="1628268"/>
    <lineage>
        <taxon>Eukaryota</taxon>
        <taxon>Sar</taxon>
        <taxon>Alveolata</taxon>
        <taxon>Dinophyceae</taxon>
        <taxon>Suessiales</taxon>
        <taxon>Symbiodiniaceae</taxon>
        <taxon>Symbiodinium</taxon>
    </lineage>
</organism>
<evidence type="ECO:0000313" key="3">
    <source>
        <dbReference type="Proteomes" id="UP000601435"/>
    </source>
</evidence>
<evidence type="ECO:0000313" key="2">
    <source>
        <dbReference type="EMBL" id="CAE7471719.1"/>
    </source>
</evidence>
<gene>
    <name evidence="2" type="ORF">SNEC2469_LOCUS13295</name>
</gene>
<dbReference type="EMBL" id="CAJNJA010021219">
    <property type="protein sequence ID" value="CAE7471719.1"/>
    <property type="molecule type" value="Genomic_DNA"/>
</dbReference>